<dbReference type="InterPro" id="IPR013783">
    <property type="entry name" value="Ig-like_fold"/>
</dbReference>
<dbReference type="Gene3D" id="2.130.10.10">
    <property type="entry name" value="YVTN repeat-like/Quinoprotein amine dehydrogenase"/>
    <property type="match status" value="3"/>
</dbReference>
<protein>
    <submittedName>
        <fullName evidence="7">Histidine kinase/DNA gyrase B/HSP90-like ATPase</fullName>
    </submittedName>
</protein>
<dbReference type="GO" id="GO:0016020">
    <property type="term" value="C:membrane"/>
    <property type="evidence" value="ECO:0007669"/>
    <property type="project" value="InterPro"/>
</dbReference>
<reference evidence="7 8" key="1">
    <citation type="submission" date="2019-03" db="EMBL/GenBank/DDBJ databases">
        <title>Genomic Encyclopedia of Type Strains, Phase IV (KMG-IV): sequencing the most valuable type-strain genomes for metagenomic binning, comparative biology and taxonomic classification.</title>
        <authorList>
            <person name="Goeker M."/>
        </authorList>
    </citation>
    <scope>NUCLEOTIDE SEQUENCE [LARGE SCALE GENOMIC DNA]</scope>
    <source>
        <strain evidence="7 8">DSM 100059</strain>
    </source>
</reference>
<keyword evidence="8" id="KW-1185">Reference proteome</keyword>
<dbReference type="EMBL" id="SODV01000002">
    <property type="protein sequence ID" value="TDW97375.1"/>
    <property type="molecule type" value="Genomic_DNA"/>
</dbReference>
<accession>A0A4R8DIH5</accession>
<dbReference type="AlphaFoldDB" id="A0A4R8DIH5"/>
<evidence type="ECO:0000313" key="8">
    <source>
        <dbReference type="Proteomes" id="UP000294498"/>
    </source>
</evidence>
<keyword evidence="5" id="KW-0732">Signal</keyword>
<dbReference type="Pfam" id="PF07495">
    <property type="entry name" value="Y_Y_Y"/>
    <property type="match status" value="1"/>
</dbReference>
<feature type="signal peptide" evidence="5">
    <location>
        <begin position="1"/>
        <end position="20"/>
    </location>
</feature>
<dbReference type="PROSITE" id="PS50109">
    <property type="entry name" value="HIS_KIN"/>
    <property type="match status" value="1"/>
</dbReference>
<evidence type="ECO:0000256" key="4">
    <source>
        <dbReference type="SAM" id="Phobius"/>
    </source>
</evidence>
<dbReference type="Pfam" id="PF07730">
    <property type="entry name" value="HisKA_3"/>
    <property type="match status" value="1"/>
</dbReference>
<dbReference type="SUPFAM" id="SSF63829">
    <property type="entry name" value="Calcium-dependent phosphotriesterase"/>
    <property type="match status" value="2"/>
</dbReference>
<dbReference type="Proteomes" id="UP000294498">
    <property type="component" value="Unassembled WGS sequence"/>
</dbReference>
<dbReference type="OrthoDB" id="9778366at2"/>
<keyword evidence="1" id="KW-0808">Transferase</keyword>
<gene>
    <name evidence="7" type="ORF">EDB95_5223</name>
</gene>
<feature type="transmembrane region" description="Helical" evidence="4">
    <location>
        <begin position="779"/>
        <end position="798"/>
    </location>
</feature>
<dbReference type="PANTHER" id="PTHR24421">
    <property type="entry name" value="NITRATE/NITRITE SENSOR PROTEIN NARX-RELATED"/>
    <property type="match status" value="1"/>
</dbReference>
<dbReference type="InterPro" id="IPR011047">
    <property type="entry name" value="Quinoprotein_ADH-like_sf"/>
</dbReference>
<dbReference type="CDD" id="cd16917">
    <property type="entry name" value="HATPase_UhpB-NarQ-NarX-like"/>
    <property type="match status" value="1"/>
</dbReference>
<dbReference type="RefSeq" id="WP_133999504.1">
    <property type="nucleotide sequence ID" value="NZ_SODV01000002.1"/>
</dbReference>
<dbReference type="InterPro" id="IPR050482">
    <property type="entry name" value="Sensor_HK_TwoCompSys"/>
</dbReference>
<dbReference type="Gene3D" id="3.30.565.10">
    <property type="entry name" value="Histidine kinase-like ATPase, C-terminal domain"/>
    <property type="match status" value="1"/>
</dbReference>
<dbReference type="GO" id="GO:0000155">
    <property type="term" value="F:phosphorelay sensor kinase activity"/>
    <property type="evidence" value="ECO:0007669"/>
    <property type="project" value="InterPro"/>
</dbReference>
<dbReference type="Pfam" id="PF02518">
    <property type="entry name" value="HATPase_c"/>
    <property type="match status" value="1"/>
</dbReference>
<proteinExistence type="predicted"/>
<dbReference type="Gene3D" id="2.60.40.10">
    <property type="entry name" value="Immunoglobulins"/>
    <property type="match status" value="1"/>
</dbReference>
<evidence type="ECO:0000256" key="2">
    <source>
        <dbReference type="ARBA" id="ARBA00022777"/>
    </source>
</evidence>
<dbReference type="InterPro" id="IPR015943">
    <property type="entry name" value="WD40/YVTN_repeat-like_dom_sf"/>
</dbReference>
<feature type="chain" id="PRO_5020985090" evidence="5">
    <location>
        <begin position="21"/>
        <end position="1004"/>
    </location>
</feature>
<dbReference type="InterPro" id="IPR005467">
    <property type="entry name" value="His_kinase_dom"/>
</dbReference>
<feature type="domain" description="Histidine kinase" evidence="6">
    <location>
        <begin position="817"/>
        <end position="1004"/>
    </location>
</feature>
<dbReference type="SUPFAM" id="SSF55874">
    <property type="entry name" value="ATPase domain of HSP90 chaperone/DNA topoisomerase II/histidine kinase"/>
    <property type="match status" value="1"/>
</dbReference>
<dbReference type="InterPro" id="IPR003594">
    <property type="entry name" value="HATPase_dom"/>
</dbReference>
<keyword evidence="2 7" id="KW-0418">Kinase</keyword>
<evidence type="ECO:0000256" key="3">
    <source>
        <dbReference type="ARBA" id="ARBA00023012"/>
    </source>
</evidence>
<dbReference type="InterPro" id="IPR011123">
    <property type="entry name" value="Y_Y_Y"/>
</dbReference>
<evidence type="ECO:0000256" key="1">
    <source>
        <dbReference type="ARBA" id="ARBA00022679"/>
    </source>
</evidence>
<evidence type="ECO:0000259" key="6">
    <source>
        <dbReference type="PROSITE" id="PS50109"/>
    </source>
</evidence>
<keyword evidence="4" id="KW-0812">Transmembrane</keyword>
<comment type="caution">
    <text evidence="7">The sequence shown here is derived from an EMBL/GenBank/DDBJ whole genome shotgun (WGS) entry which is preliminary data.</text>
</comment>
<organism evidence="7 8">
    <name type="scientific">Dinghuibacter silviterrae</name>
    <dbReference type="NCBI Taxonomy" id="1539049"/>
    <lineage>
        <taxon>Bacteria</taxon>
        <taxon>Pseudomonadati</taxon>
        <taxon>Bacteroidota</taxon>
        <taxon>Chitinophagia</taxon>
        <taxon>Chitinophagales</taxon>
        <taxon>Chitinophagaceae</taxon>
        <taxon>Dinghuibacter</taxon>
    </lineage>
</organism>
<evidence type="ECO:0000313" key="7">
    <source>
        <dbReference type="EMBL" id="TDW97375.1"/>
    </source>
</evidence>
<keyword evidence="3" id="KW-0902">Two-component regulatory system</keyword>
<evidence type="ECO:0000256" key="5">
    <source>
        <dbReference type="SAM" id="SignalP"/>
    </source>
</evidence>
<dbReference type="InterPro" id="IPR011712">
    <property type="entry name" value="Sig_transdc_His_kin_sub3_dim/P"/>
</dbReference>
<dbReference type="Gene3D" id="1.20.5.1930">
    <property type="match status" value="1"/>
</dbReference>
<keyword evidence="4" id="KW-1133">Transmembrane helix</keyword>
<name>A0A4R8DIH5_9BACT</name>
<dbReference type="InterPro" id="IPR036890">
    <property type="entry name" value="HATPase_C_sf"/>
</dbReference>
<keyword evidence="4" id="KW-0472">Membrane</keyword>
<dbReference type="SUPFAM" id="SSF50998">
    <property type="entry name" value="Quinoprotein alcohol dehydrogenase-like"/>
    <property type="match status" value="1"/>
</dbReference>
<sequence length="1004" mass="111349">MKRFVRIALVCCLLANRAIAQPLAVVRRLGFADGLADHAARHILQDKFGFIWIATDNGLQQFDGYRFTTYHHIPGDSTTIPSDQVTKVWALSDGMLLLATAFQGFCLFNPFTGKVIPMRKDPLLAKVDYAFGAAEDGQGNLWLTGQGALLSYRLSDGRCRSFDTLLKGRLDHFVGDLFFDAKGRLWISGAADGVFVLDPERGQLFGYGHNPDHLALLDQRLSLVAFYMDREQRLWVAQDGGRLLCYDIPHNRLTSQALPRGTTDVRQVLEDHEGRVWVFTGSFQLIRNATVWGFAPDRSPQPAVPYEALQVMEDKEGLFWMASQHGIDITDPRGSPFTFHSADPFGRFPGNPKETVTLFQSREGEVWLTSYGGGFLEMGPDLVPRRQWLYPAGMGDSSSRAWAMEQMADGRLWISCQHAWMSVLDPRTGHIETLRPDALEGKTVVAMTRGGADDTWLGLYDGLAYRDGLTGRFRRVAPALPYRGFTTSGVTSLWYEPGGADARSARPGGTLWVGTNNMGLQRFDPASGRYLRQYEPPALSSALITCIAPIDDSTLAVGTATGGINFLNKNTGKATYLTAGNGLPSNNILAVDAGSPGYLWVATPVGICRIREADRRVTVYDKGDGLGQEILTGMRFCRLRDGRMLLGCKGGFYSFAPDSMPVEDPPPGVFITALRLEDRTVGMDALLPGNLSVTLPYDRDEISIDYVSPDYLKTSAYFYELSGYDRDWVSAGMDRSARYHHLPAGRYTFRVRCQNQEGLFGGRVGSFELVVLPPFWKTAPFLGLCGIVLVTVASLLYLGRIRRIKARQALRNRIAADLHDDIGSSLSGINIYSRMALHRLEDAPGLLNKISDRSEKMVEALSDIVWSINSRNDQMEQVVARMKEYAADMLEPQLIHYSIEIHGPVERLDMDMADRKEFYLIYKEALNNAVKYAGCTRVHIVLRVEEHKLVMSLRDNGSGFDPAAVAQGNGLANMRARAKKLRATIELETGLGLGTVVTLTVPKR</sequence>
<dbReference type="GO" id="GO:0046983">
    <property type="term" value="F:protein dimerization activity"/>
    <property type="evidence" value="ECO:0007669"/>
    <property type="project" value="InterPro"/>
</dbReference>
<dbReference type="SMART" id="SM00387">
    <property type="entry name" value="HATPase_c"/>
    <property type="match status" value="1"/>
</dbReference>